<dbReference type="InterPro" id="IPR036388">
    <property type="entry name" value="WH-like_DNA-bd_sf"/>
</dbReference>
<dbReference type="InterPro" id="IPR013249">
    <property type="entry name" value="RNA_pol_sigma70_r4_t2"/>
</dbReference>
<evidence type="ECO:0000256" key="4">
    <source>
        <dbReference type="ARBA" id="ARBA00023125"/>
    </source>
</evidence>
<dbReference type="Pfam" id="PF08281">
    <property type="entry name" value="Sigma70_r4_2"/>
    <property type="match status" value="1"/>
</dbReference>
<keyword evidence="2" id="KW-0805">Transcription regulation</keyword>
<keyword evidence="9" id="KW-1185">Reference proteome</keyword>
<keyword evidence="5" id="KW-0804">Transcription</keyword>
<protein>
    <submittedName>
        <fullName evidence="8">RNA polymerase sigma-70 factor (ECF subfamily)</fullName>
    </submittedName>
</protein>
<dbReference type="AlphaFoldDB" id="A0A7Y9Z9S3"/>
<comment type="caution">
    <text evidence="8">The sequence shown here is derived from an EMBL/GenBank/DDBJ whole genome shotgun (WGS) entry which is preliminary data.</text>
</comment>
<evidence type="ECO:0000256" key="1">
    <source>
        <dbReference type="ARBA" id="ARBA00010641"/>
    </source>
</evidence>
<gene>
    <name evidence="8" type="ORF">BKA03_001330</name>
</gene>
<sequence length="182" mass="20077">MATWRSLLEELLEERRPALIGYAALMTGDRAAAEDLVHDAIVRTFGRPRSFPSLNAVDAYVRRAIANGFIDGARSRKTMLGVLPRMLVDEALPEDAIADRMDVRAALRTLPPRQRTCVVLRFYDDMLVADIAQTLGLSDGAVKRYLSDGIHHLNAKLGTSADPDVVDVPLVDVRVREGRAGR</sequence>
<dbReference type="InterPro" id="IPR007627">
    <property type="entry name" value="RNA_pol_sigma70_r2"/>
</dbReference>
<dbReference type="Gene3D" id="1.10.1740.10">
    <property type="match status" value="1"/>
</dbReference>
<comment type="similarity">
    <text evidence="1">Belongs to the sigma-70 factor family. ECF subfamily.</text>
</comment>
<evidence type="ECO:0000313" key="9">
    <source>
        <dbReference type="Proteomes" id="UP000547973"/>
    </source>
</evidence>
<dbReference type="GO" id="GO:0003677">
    <property type="term" value="F:DNA binding"/>
    <property type="evidence" value="ECO:0007669"/>
    <property type="project" value="UniProtKB-KW"/>
</dbReference>
<dbReference type="RefSeq" id="WP_062075016.1">
    <property type="nucleotide sequence ID" value="NZ_BBRC01000005.1"/>
</dbReference>
<dbReference type="SUPFAM" id="SSF88946">
    <property type="entry name" value="Sigma2 domain of RNA polymerase sigma factors"/>
    <property type="match status" value="1"/>
</dbReference>
<feature type="domain" description="RNA polymerase sigma factor 70 region 4 type 2" evidence="7">
    <location>
        <begin position="101"/>
        <end position="149"/>
    </location>
</feature>
<evidence type="ECO:0000313" key="8">
    <source>
        <dbReference type="EMBL" id="NYI41211.1"/>
    </source>
</evidence>
<evidence type="ECO:0000259" key="7">
    <source>
        <dbReference type="Pfam" id="PF08281"/>
    </source>
</evidence>
<reference evidence="8 9" key="1">
    <citation type="submission" date="2020-07" db="EMBL/GenBank/DDBJ databases">
        <title>Sequencing the genomes of 1000 actinobacteria strains.</title>
        <authorList>
            <person name="Klenk H.-P."/>
        </authorList>
    </citation>
    <scope>NUCLEOTIDE SEQUENCE [LARGE SCALE GENOMIC DNA]</scope>
    <source>
        <strain evidence="8 9">DSM 19970</strain>
    </source>
</reference>
<dbReference type="Proteomes" id="UP000547973">
    <property type="component" value="Unassembled WGS sequence"/>
</dbReference>
<evidence type="ECO:0000259" key="6">
    <source>
        <dbReference type="Pfam" id="PF04542"/>
    </source>
</evidence>
<dbReference type="CDD" id="cd06171">
    <property type="entry name" value="Sigma70_r4"/>
    <property type="match status" value="1"/>
</dbReference>
<name>A0A7Y9Z9S3_9MICO</name>
<proteinExistence type="inferred from homology"/>
<organism evidence="8 9">
    <name type="scientific">Demequina lutea</name>
    <dbReference type="NCBI Taxonomy" id="431489"/>
    <lineage>
        <taxon>Bacteria</taxon>
        <taxon>Bacillati</taxon>
        <taxon>Actinomycetota</taxon>
        <taxon>Actinomycetes</taxon>
        <taxon>Micrococcales</taxon>
        <taxon>Demequinaceae</taxon>
        <taxon>Demequina</taxon>
    </lineage>
</organism>
<dbReference type="SUPFAM" id="SSF88659">
    <property type="entry name" value="Sigma3 and sigma4 domains of RNA polymerase sigma factors"/>
    <property type="match status" value="1"/>
</dbReference>
<dbReference type="GO" id="GO:0006352">
    <property type="term" value="P:DNA-templated transcription initiation"/>
    <property type="evidence" value="ECO:0007669"/>
    <property type="project" value="InterPro"/>
</dbReference>
<dbReference type="NCBIfam" id="TIGR02937">
    <property type="entry name" value="sigma70-ECF"/>
    <property type="match status" value="1"/>
</dbReference>
<dbReference type="EMBL" id="JACBZO010000001">
    <property type="protein sequence ID" value="NYI41211.1"/>
    <property type="molecule type" value="Genomic_DNA"/>
</dbReference>
<keyword evidence="4" id="KW-0238">DNA-binding</keyword>
<evidence type="ECO:0000256" key="5">
    <source>
        <dbReference type="ARBA" id="ARBA00023163"/>
    </source>
</evidence>
<dbReference type="Pfam" id="PF04542">
    <property type="entry name" value="Sigma70_r2"/>
    <property type="match status" value="1"/>
</dbReference>
<dbReference type="Gene3D" id="1.10.10.10">
    <property type="entry name" value="Winged helix-like DNA-binding domain superfamily/Winged helix DNA-binding domain"/>
    <property type="match status" value="1"/>
</dbReference>
<evidence type="ECO:0000256" key="2">
    <source>
        <dbReference type="ARBA" id="ARBA00023015"/>
    </source>
</evidence>
<dbReference type="InterPro" id="IPR013325">
    <property type="entry name" value="RNA_pol_sigma_r2"/>
</dbReference>
<dbReference type="InterPro" id="IPR039425">
    <property type="entry name" value="RNA_pol_sigma-70-like"/>
</dbReference>
<feature type="domain" description="RNA polymerase sigma-70 region 2" evidence="6">
    <location>
        <begin position="12"/>
        <end position="77"/>
    </location>
</feature>
<keyword evidence="3" id="KW-0731">Sigma factor</keyword>
<dbReference type="PANTHER" id="PTHR43133:SF50">
    <property type="entry name" value="ECF RNA POLYMERASE SIGMA FACTOR SIGM"/>
    <property type="match status" value="1"/>
</dbReference>
<dbReference type="InterPro" id="IPR013324">
    <property type="entry name" value="RNA_pol_sigma_r3/r4-like"/>
</dbReference>
<dbReference type="PANTHER" id="PTHR43133">
    <property type="entry name" value="RNA POLYMERASE ECF-TYPE SIGMA FACTO"/>
    <property type="match status" value="1"/>
</dbReference>
<dbReference type="GO" id="GO:0016987">
    <property type="term" value="F:sigma factor activity"/>
    <property type="evidence" value="ECO:0007669"/>
    <property type="project" value="UniProtKB-KW"/>
</dbReference>
<evidence type="ECO:0000256" key="3">
    <source>
        <dbReference type="ARBA" id="ARBA00023082"/>
    </source>
</evidence>
<dbReference type="InterPro" id="IPR014284">
    <property type="entry name" value="RNA_pol_sigma-70_dom"/>
</dbReference>
<accession>A0A7Y9Z9S3</accession>